<protein>
    <submittedName>
        <fullName evidence="2">Glycosyltransferase</fullName>
        <ecNumber evidence="2">2.4.-.-</ecNumber>
    </submittedName>
</protein>
<dbReference type="GO" id="GO:0016758">
    <property type="term" value="F:hexosyltransferase activity"/>
    <property type="evidence" value="ECO:0007669"/>
    <property type="project" value="UniProtKB-ARBA"/>
</dbReference>
<evidence type="ECO:0000313" key="3">
    <source>
        <dbReference type="Proteomes" id="UP001141961"/>
    </source>
</evidence>
<name>A0AAW6BA03_LACAM</name>
<feature type="domain" description="Glycosyltransferase 2-like" evidence="1">
    <location>
        <begin position="4"/>
        <end position="131"/>
    </location>
</feature>
<dbReference type="Gene3D" id="3.90.550.10">
    <property type="entry name" value="Spore Coat Polysaccharide Biosynthesis Protein SpsA, Chain A"/>
    <property type="match status" value="1"/>
</dbReference>
<keyword evidence="2" id="KW-0328">Glycosyltransferase</keyword>
<dbReference type="EC" id="2.4.-.-" evidence="2"/>
<dbReference type="EMBL" id="JAOTHD010000010">
    <property type="protein sequence ID" value="MDB6246584.1"/>
    <property type="molecule type" value="Genomic_DNA"/>
</dbReference>
<dbReference type="Proteomes" id="UP001141961">
    <property type="component" value="Unassembled WGS sequence"/>
</dbReference>
<dbReference type="CDD" id="cd00761">
    <property type="entry name" value="Glyco_tranf_GTA_type"/>
    <property type="match status" value="1"/>
</dbReference>
<reference evidence="2" key="1">
    <citation type="journal article" date="2022" name="Microorganisms">
        <title>Antibiotic Susceptibility, Resistance Gene Determinants and Corresponding Genomic Regions in Lactobacillus amylovorus Isolates Derived from Wild Boars and Domestic Pigs.</title>
        <authorList>
            <person name="Moravkova M."/>
            <person name="Kostovova I."/>
            <person name="Kavanova K."/>
            <person name="Pechar R."/>
            <person name="Stanek S."/>
            <person name="Brychta A."/>
            <person name="Zeman M."/>
            <person name="Kubasova T."/>
        </authorList>
    </citation>
    <scope>NUCLEOTIDE SEQUENCE</scope>
    <source>
        <strain evidence="2">M597B</strain>
    </source>
</reference>
<dbReference type="RefSeq" id="WP_271326936.1">
    <property type="nucleotide sequence ID" value="NZ_JAOTHC010000010.1"/>
</dbReference>
<proteinExistence type="predicted"/>
<evidence type="ECO:0000313" key="2">
    <source>
        <dbReference type="EMBL" id="MDB6246584.1"/>
    </source>
</evidence>
<accession>A0AAW6BA03</accession>
<keyword evidence="2" id="KW-0808">Transferase</keyword>
<gene>
    <name evidence="2" type="ORF">ODV14_04410</name>
</gene>
<reference evidence="2" key="2">
    <citation type="submission" date="2022-10" db="EMBL/GenBank/DDBJ databases">
        <authorList>
            <person name="Kostovova I."/>
            <person name="Moravkova M."/>
            <person name="Pechar R."/>
        </authorList>
    </citation>
    <scope>NUCLEOTIDE SEQUENCE</scope>
    <source>
        <strain evidence="2">M597B</strain>
    </source>
</reference>
<dbReference type="InterPro" id="IPR001173">
    <property type="entry name" value="Glyco_trans_2-like"/>
</dbReference>
<dbReference type="PANTHER" id="PTHR22916:SF3">
    <property type="entry name" value="UDP-GLCNAC:BETAGAL BETA-1,3-N-ACETYLGLUCOSAMINYLTRANSFERASE-LIKE PROTEIN 1"/>
    <property type="match status" value="1"/>
</dbReference>
<organism evidence="2 3">
    <name type="scientific">Lactobacillus amylovorus</name>
    <dbReference type="NCBI Taxonomy" id="1604"/>
    <lineage>
        <taxon>Bacteria</taxon>
        <taxon>Bacillati</taxon>
        <taxon>Bacillota</taxon>
        <taxon>Bacilli</taxon>
        <taxon>Lactobacillales</taxon>
        <taxon>Lactobacillaceae</taxon>
        <taxon>Lactobacillus</taxon>
    </lineage>
</organism>
<dbReference type="InterPro" id="IPR029044">
    <property type="entry name" value="Nucleotide-diphossugar_trans"/>
</dbReference>
<dbReference type="SUPFAM" id="SSF53448">
    <property type="entry name" value="Nucleotide-diphospho-sugar transferases"/>
    <property type="match status" value="1"/>
</dbReference>
<comment type="caution">
    <text evidence="2">The sequence shown here is derived from an EMBL/GenBank/DDBJ whole genome shotgun (WGS) entry which is preliminary data.</text>
</comment>
<sequence length="328" mass="38823">MKISIIIPIFNSEKYLKECINSVLQQDYTDFEIILINDGSSDNSVAICEEYVKNYKNIKLYSQKNQGVSSARNLGLNKAKGKYIFFLDSDDVMCSNMLSSIDTYLNNNIDLLVGNIIHWNTKRHREYIETNTKFVTDFNNIYDICEAYALKEYQIPWNPYQSIWKKEIIVANNVYFDTKLTVGEDCDFFFNFIKYVKKLKVLNINFVKHRVDTTGSLVKRKTYQNIFSQLIVFNKLITVFSNNDILKKYFTDKYVSTMFQIELLSERKDKERCYRYVYQNINNLDYINTKIPKYLIFSKLRKIIGVKRSVKVFNTLRTVDHHLKSRAL</sequence>
<dbReference type="Pfam" id="PF00535">
    <property type="entry name" value="Glycos_transf_2"/>
    <property type="match status" value="1"/>
</dbReference>
<dbReference type="PANTHER" id="PTHR22916">
    <property type="entry name" value="GLYCOSYLTRANSFERASE"/>
    <property type="match status" value="1"/>
</dbReference>
<dbReference type="AlphaFoldDB" id="A0AAW6BA03"/>
<evidence type="ECO:0000259" key="1">
    <source>
        <dbReference type="Pfam" id="PF00535"/>
    </source>
</evidence>